<feature type="region of interest" description="Disordered" evidence="4">
    <location>
        <begin position="28"/>
        <end position="51"/>
    </location>
</feature>
<dbReference type="Gene3D" id="3.90.76.10">
    <property type="entry name" value="Dipeptide-binding Protein, Domain 1"/>
    <property type="match status" value="1"/>
</dbReference>
<dbReference type="PANTHER" id="PTHR30290">
    <property type="entry name" value="PERIPLASMIC BINDING COMPONENT OF ABC TRANSPORTER"/>
    <property type="match status" value="1"/>
</dbReference>
<evidence type="ECO:0000259" key="6">
    <source>
        <dbReference type="Pfam" id="PF00496"/>
    </source>
</evidence>
<dbReference type="PROSITE" id="PS51257">
    <property type="entry name" value="PROKAR_LIPOPROTEIN"/>
    <property type="match status" value="1"/>
</dbReference>
<sequence length="339" mass="38723">MCKRIITLLAILIGSIFLLVACNKDDSDSKKQEQQNSKPTEKVEKKASQEVSTGGTVIGAMAQAPRGMFNPLFYEEMYEKNIIDFIYESLVIQNEQLEYVPHLATKWKANKDQTALTFELAKNVKWHDGKPFTAHDVVFTYQLLADPKYTEAGGIRTTYVYSLLGYDHYQSGNDETFQGVTADDDYTVTFKFAESTINPLQIASFPIIPKHIFEDIPIEDIPTVPESLQPKHIVGTGPFSFESMQEGEVYTLTRFDDYWQGTPHLDTIEWKVIPKNVLGDLLKLGDIDFVSEPHGLPLEDIEKVKEKNMFTFIEQPSFHYYYLGFKHAFRSKNDVETPC</sequence>
<accession>A0ABU5CYM5</accession>
<comment type="similarity">
    <text evidence="1">Belongs to the bacterial solute-binding protein 5 family.</text>
</comment>
<evidence type="ECO:0000256" key="3">
    <source>
        <dbReference type="ARBA" id="ARBA00022729"/>
    </source>
</evidence>
<dbReference type="Pfam" id="PF00496">
    <property type="entry name" value="SBP_bac_5"/>
    <property type="match status" value="1"/>
</dbReference>
<dbReference type="InterPro" id="IPR000914">
    <property type="entry name" value="SBP_5_dom"/>
</dbReference>
<dbReference type="Proteomes" id="UP001275315">
    <property type="component" value="Unassembled WGS sequence"/>
</dbReference>
<dbReference type="PANTHER" id="PTHR30290:SF9">
    <property type="entry name" value="OLIGOPEPTIDE-BINDING PROTEIN APPA"/>
    <property type="match status" value="1"/>
</dbReference>
<evidence type="ECO:0000313" key="8">
    <source>
        <dbReference type="Proteomes" id="UP001275315"/>
    </source>
</evidence>
<dbReference type="InterPro" id="IPR039424">
    <property type="entry name" value="SBP_5"/>
</dbReference>
<dbReference type="SUPFAM" id="SSF53850">
    <property type="entry name" value="Periplasmic binding protein-like II"/>
    <property type="match status" value="1"/>
</dbReference>
<protein>
    <submittedName>
        <fullName evidence="7">ABC transporter substrate-binding protein</fullName>
    </submittedName>
</protein>
<keyword evidence="3 5" id="KW-0732">Signal</keyword>
<keyword evidence="2" id="KW-0813">Transport</keyword>
<evidence type="ECO:0000256" key="2">
    <source>
        <dbReference type="ARBA" id="ARBA00022448"/>
    </source>
</evidence>
<proteinExistence type="inferred from homology"/>
<comment type="caution">
    <text evidence="7">The sequence shown here is derived from an EMBL/GenBank/DDBJ whole genome shotgun (WGS) entry which is preliminary data.</text>
</comment>
<reference evidence="7 8" key="1">
    <citation type="submission" date="2023-10" db="EMBL/GenBank/DDBJ databases">
        <title>Virgibacillus soli CC-YMP-6 genome.</title>
        <authorList>
            <person name="Miliotis G."/>
            <person name="Sengupta P."/>
            <person name="Hameed A."/>
            <person name="Chuvochina M."/>
            <person name="Mcdonagh F."/>
            <person name="Simpson A.C."/>
            <person name="Singh N.K."/>
            <person name="Rekha P.D."/>
            <person name="Raman K."/>
            <person name="Hugenholtz P."/>
            <person name="Venkateswaran K."/>
        </authorList>
    </citation>
    <scope>NUCLEOTIDE SEQUENCE [LARGE SCALE GENOMIC DNA]</scope>
    <source>
        <strain evidence="7 8">CC-YMP-6</strain>
    </source>
</reference>
<feature type="domain" description="Solute-binding protein family 5" evidence="6">
    <location>
        <begin position="98"/>
        <end position="328"/>
    </location>
</feature>
<dbReference type="RefSeq" id="WP_320381398.1">
    <property type="nucleotide sequence ID" value="NZ_JAWDIQ010000003.1"/>
</dbReference>
<feature type="compositionally biased region" description="Basic and acidic residues" evidence="4">
    <location>
        <begin position="28"/>
        <end position="48"/>
    </location>
</feature>
<feature type="chain" id="PRO_5045491813" evidence="5">
    <location>
        <begin position="22"/>
        <end position="339"/>
    </location>
</feature>
<evidence type="ECO:0000256" key="4">
    <source>
        <dbReference type="SAM" id="MobiDB-lite"/>
    </source>
</evidence>
<gene>
    <name evidence="7" type="ORF">RWD45_20710</name>
</gene>
<dbReference type="Gene3D" id="3.40.190.10">
    <property type="entry name" value="Periplasmic binding protein-like II"/>
    <property type="match status" value="1"/>
</dbReference>
<keyword evidence="8" id="KW-1185">Reference proteome</keyword>
<name>A0ABU5CYM5_9BACI</name>
<feature type="signal peptide" evidence="5">
    <location>
        <begin position="1"/>
        <end position="21"/>
    </location>
</feature>
<dbReference type="EMBL" id="JAWDIQ010000003">
    <property type="protein sequence ID" value="MDY0410513.1"/>
    <property type="molecule type" value="Genomic_DNA"/>
</dbReference>
<evidence type="ECO:0000313" key="7">
    <source>
        <dbReference type="EMBL" id="MDY0410513.1"/>
    </source>
</evidence>
<organism evidence="7 8">
    <name type="scientific">Paracerasibacillus soli</name>
    <dbReference type="NCBI Taxonomy" id="480284"/>
    <lineage>
        <taxon>Bacteria</taxon>
        <taxon>Bacillati</taxon>
        <taxon>Bacillota</taxon>
        <taxon>Bacilli</taxon>
        <taxon>Bacillales</taxon>
        <taxon>Bacillaceae</taxon>
        <taxon>Paracerasibacillus</taxon>
    </lineage>
</organism>
<evidence type="ECO:0000256" key="1">
    <source>
        <dbReference type="ARBA" id="ARBA00005695"/>
    </source>
</evidence>
<evidence type="ECO:0000256" key="5">
    <source>
        <dbReference type="SAM" id="SignalP"/>
    </source>
</evidence>